<reference evidence="9 10" key="1">
    <citation type="journal article" date="2016" name="Front. Microbiol.">
        <title>Genomic Resource of Rice Seed Associated Bacteria.</title>
        <authorList>
            <person name="Midha S."/>
            <person name="Bansal K."/>
            <person name="Sharma S."/>
            <person name="Kumar N."/>
            <person name="Patil P.P."/>
            <person name="Chaudhry V."/>
            <person name="Patil P.B."/>
        </authorList>
    </citation>
    <scope>NUCLEOTIDE SEQUENCE [LARGE SCALE GENOMIC DNA]</scope>
    <source>
        <strain evidence="9 10">NS226</strain>
    </source>
</reference>
<feature type="transmembrane region" description="Helical" evidence="8">
    <location>
        <begin position="51"/>
        <end position="70"/>
    </location>
</feature>
<keyword evidence="2 8" id="KW-0812">Transmembrane</keyword>
<gene>
    <name evidence="9" type="ORF">NS226_11975</name>
</gene>
<dbReference type="AlphaFoldDB" id="A0A175R9F6"/>
<comment type="caution">
    <text evidence="9">The sequence shown here is derived from an EMBL/GenBank/DDBJ whole genome shotgun (WGS) entry which is preliminary data.</text>
</comment>
<name>A0A175R9F6_9HYPH</name>
<evidence type="ECO:0000313" key="10">
    <source>
        <dbReference type="Proteomes" id="UP000078272"/>
    </source>
</evidence>
<evidence type="ECO:0000256" key="6">
    <source>
        <dbReference type="PIRSR" id="PIRSR608901-1"/>
    </source>
</evidence>
<keyword evidence="5 8" id="KW-0472">Membrane</keyword>
<feature type="binding site" evidence="7">
    <location>
        <position position="195"/>
    </location>
    <ligand>
        <name>Zn(2+)</name>
        <dbReference type="ChEBI" id="CHEBI:29105"/>
        <note>catalytic</note>
    </ligand>
</feature>
<protein>
    <submittedName>
        <fullName evidence="9">Membrane protein</fullName>
    </submittedName>
</protein>
<keyword evidence="3" id="KW-0378">Hydrolase</keyword>
<dbReference type="GO" id="GO:0016811">
    <property type="term" value="F:hydrolase activity, acting on carbon-nitrogen (but not peptide) bonds, in linear amides"/>
    <property type="evidence" value="ECO:0007669"/>
    <property type="project" value="InterPro"/>
</dbReference>
<evidence type="ECO:0000256" key="2">
    <source>
        <dbReference type="ARBA" id="ARBA00022692"/>
    </source>
</evidence>
<dbReference type="EMBL" id="LDPZ01000023">
    <property type="protein sequence ID" value="KTQ95271.1"/>
    <property type="molecule type" value="Genomic_DNA"/>
</dbReference>
<feature type="transmembrane region" description="Helical" evidence="8">
    <location>
        <begin position="103"/>
        <end position="123"/>
    </location>
</feature>
<dbReference type="Pfam" id="PF05875">
    <property type="entry name" value="Ceramidase"/>
    <property type="match status" value="1"/>
</dbReference>
<feature type="transmembrane region" description="Helical" evidence="8">
    <location>
        <begin position="135"/>
        <end position="154"/>
    </location>
</feature>
<keyword evidence="6" id="KW-0106">Calcium</keyword>
<evidence type="ECO:0000313" key="9">
    <source>
        <dbReference type="EMBL" id="KTQ95271.1"/>
    </source>
</evidence>
<dbReference type="STRING" id="401562.NS365_16400"/>
<proteinExistence type="predicted"/>
<keyword evidence="6" id="KW-0479">Metal-binding</keyword>
<evidence type="ECO:0000256" key="7">
    <source>
        <dbReference type="PIRSR" id="PIRSR608901-2"/>
    </source>
</evidence>
<evidence type="ECO:0000256" key="8">
    <source>
        <dbReference type="SAM" id="Phobius"/>
    </source>
</evidence>
<dbReference type="GO" id="GO:0016020">
    <property type="term" value="C:membrane"/>
    <property type="evidence" value="ECO:0007669"/>
    <property type="project" value="UniProtKB-SubCell"/>
</dbReference>
<evidence type="ECO:0000256" key="3">
    <source>
        <dbReference type="ARBA" id="ARBA00022801"/>
    </source>
</evidence>
<evidence type="ECO:0000256" key="1">
    <source>
        <dbReference type="ARBA" id="ARBA00004141"/>
    </source>
</evidence>
<dbReference type="GO" id="GO:0006672">
    <property type="term" value="P:ceramide metabolic process"/>
    <property type="evidence" value="ECO:0007669"/>
    <property type="project" value="InterPro"/>
</dbReference>
<feature type="transmembrane region" description="Helical" evidence="8">
    <location>
        <begin position="76"/>
        <end position="96"/>
    </location>
</feature>
<comment type="cofactor">
    <cofactor evidence="7">
        <name>Zn(2+)</name>
        <dbReference type="ChEBI" id="CHEBI:29105"/>
    </cofactor>
</comment>
<feature type="transmembrane region" description="Helical" evidence="8">
    <location>
        <begin position="193"/>
        <end position="212"/>
    </location>
</feature>
<evidence type="ECO:0000256" key="5">
    <source>
        <dbReference type="ARBA" id="ARBA00023136"/>
    </source>
</evidence>
<dbReference type="Proteomes" id="UP000078272">
    <property type="component" value="Unassembled WGS sequence"/>
</dbReference>
<dbReference type="OrthoDB" id="277121at2"/>
<feature type="transmembrane region" description="Helical" evidence="8">
    <location>
        <begin position="161"/>
        <end position="178"/>
    </location>
</feature>
<keyword evidence="4 8" id="KW-1133">Transmembrane helix</keyword>
<feature type="binding site" evidence="7">
    <location>
        <position position="70"/>
    </location>
    <ligand>
        <name>Zn(2+)</name>
        <dbReference type="ChEBI" id="CHEBI:29105"/>
        <note>catalytic</note>
    </ligand>
</feature>
<comment type="subcellular location">
    <subcellularLocation>
        <location evidence="1">Membrane</location>
        <topology evidence="1">Multi-pass membrane protein</topology>
    </subcellularLocation>
</comment>
<organism evidence="9 10">
    <name type="scientific">Aureimonas ureilytica</name>
    <dbReference type="NCBI Taxonomy" id="401562"/>
    <lineage>
        <taxon>Bacteria</taxon>
        <taxon>Pseudomonadati</taxon>
        <taxon>Pseudomonadota</taxon>
        <taxon>Alphaproteobacteria</taxon>
        <taxon>Hyphomicrobiales</taxon>
        <taxon>Aurantimonadaceae</taxon>
        <taxon>Aureimonas</taxon>
    </lineage>
</organism>
<accession>A0A175R9F6</accession>
<feature type="binding site" evidence="6">
    <location>
        <position position="21"/>
    </location>
    <ligand>
        <name>Ca(2+)</name>
        <dbReference type="ChEBI" id="CHEBI:29108"/>
    </ligand>
</feature>
<evidence type="ECO:0000256" key="4">
    <source>
        <dbReference type="ARBA" id="ARBA00022989"/>
    </source>
</evidence>
<keyword evidence="7" id="KW-0862">Zinc</keyword>
<feature type="transmembrane region" description="Helical" evidence="8">
    <location>
        <begin position="22"/>
        <end position="39"/>
    </location>
</feature>
<dbReference type="InterPro" id="IPR008901">
    <property type="entry name" value="ACER"/>
</dbReference>
<dbReference type="PATRIC" id="fig|401562.3.peg.1936"/>
<feature type="binding site" evidence="7">
    <location>
        <position position="191"/>
    </location>
    <ligand>
        <name>Zn(2+)</name>
        <dbReference type="ChEBI" id="CHEBI:29105"/>
        <note>catalytic</note>
    </ligand>
</feature>
<dbReference type="RefSeq" id="WP_058635177.1">
    <property type="nucleotide sequence ID" value="NZ_LDPZ01000023.1"/>
</dbReference>
<sequence length="222" mass="23963">MDWTTPIDAYCERTSAAFWSEPVNALTNLAFLLAALWAFRRWRARGGGDRATLALIGLVGVIGVGSFLFHTFANRWSALADVLPIALFIFGFFTLALRRLIGLSWPLTLLGLLAFVAFDQFVAPLAEPLLGSSEAYLPALLALYGMALWLMGIGRKASGRGLLSAGAVFTLSLLFRMADGAVCPSWPLGTHFLWHGLNAVTLALCLRVGMAYEGRATAQNPA</sequence>